<dbReference type="OrthoDB" id="9796751at2"/>
<sequence length="133" mass="14467">MSLRKSRHSIGVHLDMTPMVDVMMLLVIFFMMSTTFILTNPGLPINLPKAAAVADQPQNIVVVINRDGQLAVGDRTISLSELRSLLTATAAKQPVVYLKADKEVRHGTVVEVMDEIRKTGISKLSVAVDAKGI</sequence>
<organism evidence="9 10">
    <name type="scientific">Methylomusa anaerophila</name>
    <dbReference type="NCBI Taxonomy" id="1930071"/>
    <lineage>
        <taxon>Bacteria</taxon>
        <taxon>Bacillati</taxon>
        <taxon>Bacillota</taxon>
        <taxon>Negativicutes</taxon>
        <taxon>Selenomonadales</taxon>
        <taxon>Sporomusaceae</taxon>
        <taxon>Methylomusa</taxon>
    </lineage>
</organism>
<comment type="similarity">
    <text evidence="2 7">Belongs to the ExbD/TolR family.</text>
</comment>
<keyword evidence="3" id="KW-1003">Cell membrane</keyword>
<comment type="subcellular location">
    <subcellularLocation>
        <location evidence="1">Cell membrane</location>
        <topology evidence="1">Single-pass membrane protein</topology>
    </subcellularLocation>
    <subcellularLocation>
        <location evidence="7">Cell membrane</location>
        <topology evidence="7">Single-pass type II membrane protein</topology>
    </subcellularLocation>
</comment>
<evidence type="ECO:0000313" key="10">
    <source>
        <dbReference type="Proteomes" id="UP000276437"/>
    </source>
</evidence>
<dbReference type="InterPro" id="IPR003400">
    <property type="entry name" value="ExbD"/>
</dbReference>
<keyword evidence="7" id="KW-0813">Transport</keyword>
<keyword evidence="4 7" id="KW-0812">Transmembrane</keyword>
<keyword evidence="5 8" id="KW-1133">Transmembrane helix</keyword>
<dbReference type="GO" id="GO:0022857">
    <property type="term" value="F:transmembrane transporter activity"/>
    <property type="evidence" value="ECO:0007669"/>
    <property type="project" value="InterPro"/>
</dbReference>
<keyword evidence="6 8" id="KW-0472">Membrane</keyword>
<evidence type="ECO:0000256" key="5">
    <source>
        <dbReference type="ARBA" id="ARBA00022989"/>
    </source>
</evidence>
<proteinExistence type="inferred from homology"/>
<dbReference type="Gene3D" id="3.30.420.270">
    <property type="match status" value="1"/>
</dbReference>
<evidence type="ECO:0000256" key="2">
    <source>
        <dbReference type="ARBA" id="ARBA00005811"/>
    </source>
</evidence>
<evidence type="ECO:0000256" key="3">
    <source>
        <dbReference type="ARBA" id="ARBA00022475"/>
    </source>
</evidence>
<evidence type="ECO:0000256" key="7">
    <source>
        <dbReference type="RuleBase" id="RU003879"/>
    </source>
</evidence>
<dbReference type="AlphaFoldDB" id="A0A348ALM7"/>
<dbReference type="Pfam" id="PF02472">
    <property type="entry name" value="ExbD"/>
    <property type="match status" value="1"/>
</dbReference>
<evidence type="ECO:0000256" key="6">
    <source>
        <dbReference type="ARBA" id="ARBA00023136"/>
    </source>
</evidence>
<evidence type="ECO:0000256" key="1">
    <source>
        <dbReference type="ARBA" id="ARBA00004162"/>
    </source>
</evidence>
<dbReference type="GO" id="GO:0015031">
    <property type="term" value="P:protein transport"/>
    <property type="evidence" value="ECO:0007669"/>
    <property type="project" value="UniProtKB-KW"/>
</dbReference>
<dbReference type="KEGG" id="mana:MAMMFC1_02660"/>
<evidence type="ECO:0000313" key="9">
    <source>
        <dbReference type="EMBL" id="BBB91975.1"/>
    </source>
</evidence>
<name>A0A348ALM7_9FIRM</name>
<evidence type="ECO:0000256" key="8">
    <source>
        <dbReference type="SAM" id="Phobius"/>
    </source>
</evidence>
<protein>
    <submittedName>
        <fullName evidence="9">Biopolymer transport protein ExbD</fullName>
    </submittedName>
</protein>
<keyword evidence="10" id="KW-1185">Reference proteome</keyword>
<keyword evidence="7" id="KW-0653">Protein transport</keyword>
<dbReference type="Proteomes" id="UP000276437">
    <property type="component" value="Chromosome"/>
</dbReference>
<feature type="transmembrane region" description="Helical" evidence="8">
    <location>
        <begin position="20"/>
        <end position="39"/>
    </location>
</feature>
<dbReference type="PANTHER" id="PTHR30558">
    <property type="entry name" value="EXBD MEMBRANE COMPONENT OF PMF-DRIVEN MACROMOLECULE IMPORT SYSTEM"/>
    <property type="match status" value="1"/>
</dbReference>
<dbReference type="EMBL" id="AP018449">
    <property type="protein sequence ID" value="BBB91975.1"/>
    <property type="molecule type" value="Genomic_DNA"/>
</dbReference>
<dbReference type="RefSeq" id="WP_126308928.1">
    <property type="nucleotide sequence ID" value="NZ_AP018449.1"/>
</dbReference>
<evidence type="ECO:0000256" key="4">
    <source>
        <dbReference type="ARBA" id="ARBA00022692"/>
    </source>
</evidence>
<dbReference type="GO" id="GO:0005886">
    <property type="term" value="C:plasma membrane"/>
    <property type="evidence" value="ECO:0007669"/>
    <property type="project" value="UniProtKB-SubCell"/>
</dbReference>
<reference evidence="9 10" key="1">
    <citation type="journal article" date="2018" name="Int. J. Syst. Evol. Microbiol.">
        <title>Methylomusa anaerophila gen. nov., sp. nov., an anaerobic methanol-utilizing bacterium isolated from a microbial fuel cell.</title>
        <authorList>
            <person name="Amano N."/>
            <person name="Yamamuro A."/>
            <person name="Miyahara M."/>
            <person name="Kouzuma A."/>
            <person name="Abe T."/>
            <person name="Watanabe K."/>
        </authorList>
    </citation>
    <scope>NUCLEOTIDE SEQUENCE [LARGE SCALE GENOMIC DNA]</scope>
    <source>
        <strain evidence="9 10">MMFC1</strain>
    </source>
</reference>
<accession>A0A348ALM7</accession>
<gene>
    <name evidence="9" type="primary">exbD_3</name>
    <name evidence="9" type="ORF">MAMMFC1_02660</name>
</gene>